<gene>
    <name evidence="1" type="ORF">H261_19973</name>
</gene>
<name>M2Z1K4_9PROT</name>
<keyword evidence="2" id="KW-1185">Reference proteome</keyword>
<dbReference type="EMBL" id="AONQ01000080">
    <property type="protein sequence ID" value="EME68140.1"/>
    <property type="molecule type" value="Genomic_DNA"/>
</dbReference>
<reference evidence="1 2" key="1">
    <citation type="journal article" date="2014" name="Genome Announc.">
        <title>Draft Genome Sequence of Magnetospirillum sp. Strain SO-1, a Freshwater Magnetotactic Bacterium Isolated from the Ol'khovka River, Russia.</title>
        <authorList>
            <person name="Grouzdev D.S."/>
            <person name="Dziuba M.V."/>
            <person name="Sukhacheva M.S."/>
            <person name="Mardanov A.V."/>
            <person name="Beletskiy A.V."/>
            <person name="Kuznetsov B.B."/>
            <person name="Skryabin K.G."/>
        </authorList>
    </citation>
    <scope>NUCLEOTIDE SEQUENCE [LARGE SCALE GENOMIC DNA]</scope>
    <source>
        <strain evidence="1 2">SO-1</strain>
    </source>
</reference>
<organism evidence="1 2">
    <name type="scientific">Paramagnetospirillum caucaseum</name>
    <dbReference type="NCBI Taxonomy" id="1244869"/>
    <lineage>
        <taxon>Bacteria</taxon>
        <taxon>Pseudomonadati</taxon>
        <taxon>Pseudomonadota</taxon>
        <taxon>Alphaproteobacteria</taxon>
        <taxon>Rhodospirillales</taxon>
        <taxon>Magnetospirillaceae</taxon>
        <taxon>Paramagnetospirillum</taxon>
    </lineage>
</organism>
<evidence type="ECO:0000313" key="2">
    <source>
        <dbReference type="Proteomes" id="UP000011744"/>
    </source>
</evidence>
<dbReference type="eggNOG" id="ENOG502ZBV7">
    <property type="taxonomic scope" value="Bacteria"/>
</dbReference>
<dbReference type="STRING" id="1244869.H261_19973"/>
<dbReference type="RefSeq" id="WP_008621109.1">
    <property type="nucleotide sequence ID" value="NZ_AONQ01000080.1"/>
</dbReference>
<dbReference type="AlphaFoldDB" id="M2Z1K4"/>
<dbReference type="PATRIC" id="fig|1244869.3.peg.3974"/>
<dbReference type="Pfam" id="PF08849">
    <property type="entry name" value="BrxA"/>
    <property type="match status" value="1"/>
</dbReference>
<dbReference type="InterPro" id="IPR014948">
    <property type="entry name" value="BrxA"/>
</dbReference>
<dbReference type="InterPro" id="IPR023137">
    <property type="entry name" value="BrxA_sf"/>
</dbReference>
<evidence type="ECO:0008006" key="3">
    <source>
        <dbReference type="Google" id="ProtNLM"/>
    </source>
</evidence>
<comment type="caution">
    <text evidence="1">The sequence shown here is derived from an EMBL/GenBank/DDBJ whole genome shotgun (WGS) entry which is preliminary data.</text>
</comment>
<sequence>MAGPRYKADIGGGSLKIPESRIIAGLLLDGVSDEQWRHAIEVENVLQRRSPGTAKRQSSLIRARLQSMGADLWRLVRDGSTQVATQAVFAAAIKHSALLGDFLDLVVRDQFRMFRTDLPRKMWDQYLEQCRNRDPLMPVWQDSTANKLADCVYRILAEVGYVTDSKTYRLKPVRISGEVMSYLRENDEQYVIRCIQVSI</sequence>
<dbReference type="Gene3D" id="1.10.3540.10">
    <property type="entry name" value="uncharacterized protein from magnetospirillum magneticum domain"/>
    <property type="match status" value="1"/>
</dbReference>
<evidence type="ECO:0000313" key="1">
    <source>
        <dbReference type="EMBL" id="EME68140.1"/>
    </source>
</evidence>
<protein>
    <recommendedName>
        <fullName evidence="3">Inner membrane protein</fullName>
    </recommendedName>
</protein>
<dbReference type="OrthoDB" id="981635at2"/>
<accession>M2Z1K4</accession>
<dbReference type="Proteomes" id="UP000011744">
    <property type="component" value="Unassembled WGS sequence"/>
</dbReference>
<proteinExistence type="predicted"/>